<proteinExistence type="predicted"/>
<organism evidence="1 2">
    <name type="scientific">Brassica cretica</name>
    <name type="common">Mustard</name>
    <dbReference type="NCBI Taxonomy" id="69181"/>
    <lineage>
        <taxon>Eukaryota</taxon>
        <taxon>Viridiplantae</taxon>
        <taxon>Streptophyta</taxon>
        <taxon>Embryophyta</taxon>
        <taxon>Tracheophyta</taxon>
        <taxon>Spermatophyta</taxon>
        <taxon>Magnoliopsida</taxon>
        <taxon>eudicotyledons</taxon>
        <taxon>Gunneridae</taxon>
        <taxon>Pentapetalae</taxon>
        <taxon>rosids</taxon>
        <taxon>malvids</taxon>
        <taxon>Brassicales</taxon>
        <taxon>Brassicaceae</taxon>
        <taxon>Brassiceae</taxon>
        <taxon>Brassica</taxon>
    </lineage>
</organism>
<reference evidence="1 2" key="1">
    <citation type="journal article" date="2020" name="BMC Genomics">
        <title>Intraspecific diversification of the crop wild relative Brassica cretica Lam. using demographic model selection.</title>
        <authorList>
            <person name="Kioukis A."/>
            <person name="Michalopoulou V.A."/>
            <person name="Briers L."/>
            <person name="Pirintsos S."/>
            <person name="Studholme D.J."/>
            <person name="Pavlidis P."/>
            <person name="Sarris P.F."/>
        </authorList>
    </citation>
    <scope>NUCLEOTIDE SEQUENCE [LARGE SCALE GENOMIC DNA]</scope>
    <source>
        <strain evidence="2">cv. PFS-1207/04</strain>
    </source>
</reference>
<evidence type="ECO:0000313" key="1">
    <source>
        <dbReference type="EMBL" id="KAF3528542.1"/>
    </source>
</evidence>
<dbReference type="Proteomes" id="UP000266723">
    <property type="component" value="Unassembled WGS sequence"/>
</dbReference>
<evidence type="ECO:0000313" key="2">
    <source>
        <dbReference type="Proteomes" id="UP000266723"/>
    </source>
</evidence>
<accession>A0ABQ7B863</accession>
<protein>
    <submittedName>
        <fullName evidence="1">Uncharacterized protein</fullName>
    </submittedName>
</protein>
<gene>
    <name evidence="1" type="ORF">DY000_02043729</name>
</gene>
<dbReference type="EMBL" id="QGKV02001507">
    <property type="protein sequence ID" value="KAF3528542.1"/>
    <property type="molecule type" value="Genomic_DNA"/>
</dbReference>
<comment type="caution">
    <text evidence="1">The sequence shown here is derived from an EMBL/GenBank/DDBJ whole genome shotgun (WGS) entry which is preliminary data.</text>
</comment>
<keyword evidence="2" id="KW-1185">Reference proteome</keyword>
<name>A0ABQ7B863_BRACR</name>
<sequence>MAIGHTEKGVKIINKLTDEQSISVVEDCMAHFHRSLEHPLLHMKDIYVSSVLKMWPDLNCHPQEGADNTVCSNCFHFFLLTKFYKMKMGFNDLLD</sequence>